<gene>
    <name evidence="3" type="ORF">C8P63_12538</name>
</gene>
<keyword evidence="2" id="KW-1133">Transmembrane helix</keyword>
<comment type="caution">
    <text evidence="3">The sequence shown here is derived from an EMBL/GenBank/DDBJ whole genome shotgun (WGS) entry which is preliminary data.</text>
</comment>
<keyword evidence="2" id="KW-0812">Transmembrane</keyword>
<reference evidence="3 4" key="1">
    <citation type="submission" date="2018-04" db="EMBL/GenBank/DDBJ databases">
        <title>Genomic Encyclopedia of Archaeal and Bacterial Type Strains, Phase II (KMG-II): from individual species to whole genera.</title>
        <authorList>
            <person name="Goeker M."/>
        </authorList>
    </citation>
    <scope>NUCLEOTIDE SEQUENCE [LARGE SCALE GENOMIC DNA]</scope>
    <source>
        <strain evidence="3 4">DSM 45787</strain>
    </source>
</reference>
<dbReference type="EMBL" id="QBKR01000025">
    <property type="protein sequence ID" value="PTX53920.1"/>
    <property type="molecule type" value="Genomic_DNA"/>
</dbReference>
<sequence>MELLSGWLKQIVILVLVATFIDLLLPNNSMERYVKLVMGLLIIMAILSPLFQLVRQDLNLTNLAFEQAGNEESRLASLSAIRQNSEKLKNQRERMVREEAEKRMARMIGSKLEAAFDLEVVQARVKIQKGQTKGSPEIDEVFLTVIPEGEKKDTPAIQPVDEVDPVTIGGSRKQNGQPRDKPSAEEKAWRKKITRFLRNALQLKDEQIKVEILEGDRGR</sequence>
<feature type="region of interest" description="Disordered" evidence="1">
    <location>
        <begin position="153"/>
        <end position="188"/>
    </location>
</feature>
<feature type="transmembrane region" description="Helical" evidence="2">
    <location>
        <begin position="37"/>
        <end position="54"/>
    </location>
</feature>
<accession>A0A2T6BCX7</accession>
<feature type="compositionally biased region" description="Basic and acidic residues" evidence="1">
    <location>
        <begin position="178"/>
        <end position="188"/>
    </location>
</feature>
<dbReference type="AlphaFoldDB" id="A0A2T6BCX7"/>
<dbReference type="NCBIfam" id="TIGR02896">
    <property type="entry name" value="spore_III_AF"/>
    <property type="match status" value="1"/>
</dbReference>
<feature type="transmembrane region" description="Helical" evidence="2">
    <location>
        <begin position="6"/>
        <end position="25"/>
    </location>
</feature>
<evidence type="ECO:0000313" key="3">
    <source>
        <dbReference type="EMBL" id="PTX53920.1"/>
    </source>
</evidence>
<name>A0A2T6BCX7_9BACL</name>
<evidence type="ECO:0000256" key="1">
    <source>
        <dbReference type="SAM" id="MobiDB-lite"/>
    </source>
</evidence>
<evidence type="ECO:0000313" key="4">
    <source>
        <dbReference type="Proteomes" id="UP000244240"/>
    </source>
</evidence>
<dbReference type="InterPro" id="IPR014245">
    <property type="entry name" value="Spore_III_AF"/>
</dbReference>
<evidence type="ECO:0000256" key="2">
    <source>
        <dbReference type="SAM" id="Phobius"/>
    </source>
</evidence>
<keyword evidence="4" id="KW-1185">Reference proteome</keyword>
<dbReference type="Proteomes" id="UP000244240">
    <property type="component" value="Unassembled WGS sequence"/>
</dbReference>
<keyword evidence="2" id="KW-0472">Membrane</keyword>
<proteinExistence type="predicted"/>
<organism evidence="3 4">
    <name type="scientific">Melghirimyces profundicolus</name>
    <dbReference type="NCBI Taxonomy" id="1242148"/>
    <lineage>
        <taxon>Bacteria</taxon>
        <taxon>Bacillati</taxon>
        <taxon>Bacillota</taxon>
        <taxon>Bacilli</taxon>
        <taxon>Bacillales</taxon>
        <taxon>Thermoactinomycetaceae</taxon>
        <taxon>Melghirimyces</taxon>
    </lineage>
</organism>
<dbReference type="Pfam" id="PF09581">
    <property type="entry name" value="Spore_III_AF"/>
    <property type="match status" value="1"/>
</dbReference>
<dbReference type="OrthoDB" id="2375554at2"/>
<dbReference type="RefSeq" id="WP_108025531.1">
    <property type="nucleotide sequence ID" value="NZ_QBKR01000025.1"/>
</dbReference>
<protein>
    <submittedName>
        <fullName evidence="3">Stage III sporulation protein AF</fullName>
    </submittedName>
</protein>